<dbReference type="CDD" id="cd11387">
    <property type="entry name" value="bHLHzip_USF_MITF"/>
    <property type="match status" value="1"/>
</dbReference>
<name>A0A8H7BN50_9FUNG</name>
<evidence type="ECO:0000256" key="4">
    <source>
        <dbReference type="ARBA" id="ARBA00023163"/>
    </source>
</evidence>
<keyword evidence="9" id="KW-1185">Reference proteome</keyword>
<dbReference type="EMBL" id="JABAYA010000161">
    <property type="protein sequence ID" value="KAF7723175.1"/>
    <property type="molecule type" value="Genomic_DNA"/>
</dbReference>
<dbReference type="SUPFAM" id="SSF47459">
    <property type="entry name" value="HLH, helix-loop-helix DNA-binding domain"/>
    <property type="match status" value="1"/>
</dbReference>
<dbReference type="GO" id="GO:0046983">
    <property type="term" value="F:protein dimerization activity"/>
    <property type="evidence" value="ECO:0007669"/>
    <property type="project" value="InterPro"/>
</dbReference>
<evidence type="ECO:0000256" key="2">
    <source>
        <dbReference type="ARBA" id="ARBA00023015"/>
    </source>
</evidence>
<dbReference type="PROSITE" id="PS50888">
    <property type="entry name" value="BHLH"/>
    <property type="match status" value="1"/>
</dbReference>
<dbReference type="Gene3D" id="4.10.280.10">
    <property type="entry name" value="Helix-loop-helix DNA-binding domain"/>
    <property type="match status" value="1"/>
</dbReference>
<feature type="region of interest" description="Disordered" evidence="6">
    <location>
        <begin position="128"/>
        <end position="148"/>
    </location>
</feature>
<dbReference type="PANTHER" id="PTHR45776:SF2">
    <property type="entry name" value="MIP04163P"/>
    <property type="match status" value="1"/>
</dbReference>
<sequence length="276" mass="31974">MYNIQFHHPSFNPQQQQQQHQQQEDVTSVTAAAVLGNDNKTFAPSLDSSADDIGLRKQSFMQPSSGRNSPKTGRQYDIQSYNTTPMPSYKQQIPVPQQTGSPKKEGQNTSFYQTPSAEDWIEASTSENAFATQQQQQSQSPSETNLDDEMQQRHMQLLFEKKRRRRESHNAVERRRRDTINERIFELSTLLPERDASKNNKGTILKKSVDHIRFLHEEIRQYQHRTQELEGMLEMYRVRMGSLLDRQPPPAPAMIPSNHPLDLSGMQPHPSYRRDI</sequence>
<keyword evidence="2" id="KW-0805">Transcription regulation</keyword>
<keyword evidence="4" id="KW-0804">Transcription</keyword>
<feature type="region of interest" description="Disordered" evidence="6">
    <location>
        <begin position="253"/>
        <end position="276"/>
    </location>
</feature>
<accession>A0A8H7BN50</accession>
<evidence type="ECO:0000313" key="8">
    <source>
        <dbReference type="EMBL" id="KAF7723175.1"/>
    </source>
</evidence>
<feature type="region of interest" description="Disordered" evidence="6">
    <location>
        <begin position="59"/>
        <end position="111"/>
    </location>
</feature>
<dbReference type="GO" id="GO:0000978">
    <property type="term" value="F:RNA polymerase II cis-regulatory region sequence-specific DNA binding"/>
    <property type="evidence" value="ECO:0007669"/>
    <property type="project" value="TreeGrafter"/>
</dbReference>
<gene>
    <name evidence="8" type="ORF">EC973_002310</name>
</gene>
<comment type="caution">
    <text evidence="8">The sequence shown here is derived from an EMBL/GenBank/DDBJ whole genome shotgun (WGS) entry which is preliminary data.</text>
</comment>
<feature type="region of interest" description="Disordered" evidence="6">
    <location>
        <begin position="1"/>
        <end position="28"/>
    </location>
</feature>
<dbReference type="AlphaFoldDB" id="A0A8H7BN50"/>
<evidence type="ECO:0000313" key="9">
    <source>
        <dbReference type="Proteomes" id="UP000605846"/>
    </source>
</evidence>
<evidence type="ECO:0000256" key="1">
    <source>
        <dbReference type="ARBA" id="ARBA00004123"/>
    </source>
</evidence>
<organism evidence="8 9">
    <name type="scientific">Apophysomyces ossiformis</name>
    <dbReference type="NCBI Taxonomy" id="679940"/>
    <lineage>
        <taxon>Eukaryota</taxon>
        <taxon>Fungi</taxon>
        <taxon>Fungi incertae sedis</taxon>
        <taxon>Mucoromycota</taxon>
        <taxon>Mucoromycotina</taxon>
        <taxon>Mucoromycetes</taxon>
        <taxon>Mucorales</taxon>
        <taxon>Mucorineae</taxon>
        <taxon>Mucoraceae</taxon>
        <taxon>Apophysomyces</taxon>
    </lineage>
</organism>
<comment type="subcellular location">
    <subcellularLocation>
        <location evidence="1">Nucleus</location>
    </subcellularLocation>
</comment>
<dbReference type="GO" id="GO:0000981">
    <property type="term" value="F:DNA-binding transcription factor activity, RNA polymerase II-specific"/>
    <property type="evidence" value="ECO:0007669"/>
    <property type="project" value="TreeGrafter"/>
</dbReference>
<dbReference type="OrthoDB" id="690068at2759"/>
<feature type="domain" description="BHLH" evidence="7">
    <location>
        <begin position="164"/>
        <end position="215"/>
    </location>
</feature>
<dbReference type="GO" id="GO:0005634">
    <property type="term" value="C:nucleus"/>
    <property type="evidence" value="ECO:0007669"/>
    <property type="project" value="UniProtKB-SubCell"/>
</dbReference>
<dbReference type="InterPro" id="IPR036638">
    <property type="entry name" value="HLH_DNA-bd_sf"/>
</dbReference>
<dbReference type="InterPro" id="IPR011598">
    <property type="entry name" value="bHLH_dom"/>
</dbReference>
<evidence type="ECO:0000256" key="3">
    <source>
        <dbReference type="ARBA" id="ARBA00023125"/>
    </source>
</evidence>
<evidence type="ECO:0000256" key="6">
    <source>
        <dbReference type="SAM" id="MobiDB-lite"/>
    </source>
</evidence>
<protein>
    <recommendedName>
        <fullName evidence="7">BHLH domain-containing protein</fullName>
    </recommendedName>
</protein>
<keyword evidence="3" id="KW-0238">DNA-binding</keyword>
<dbReference type="PANTHER" id="PTHR45776">
    <property type="entry name" value="MIP04163P"/>
    <property type="match status" value="1"/>
</dbReference>
<evidence type="ECO:0000259" key="7">
    <source>
        <dbReference type="PROSITE" id="PS50888"/>
    </source>
</evidence>
<dbReference type="SMART" id="SM00353">
    <property type="entry name" value="HLH"/>
    <property type="match status" value="1"/>
</dbReference>
<dbReference type="Pfam" id="PF00010">
    <property type="entry name" value="HLH"/>
    <property type="match status" value="1"/>
</dbReference>
<keyword evidence="5" id="KW-0539">Nucleus</keyword>
<proteinExistence type="predicted"/>
<reference evidence="8" key="1">
    <citation type="submission" date="2020-01" db="EMBL/GenBank/DDBJ databases">
        <title>Genome Sequencing of Three Apophysomyces-Like Fungal Strains Confirms a Novel Fungal Genus in the Mucoromycota with divergent Burkholderia-like Endosymbiotic Bacteria.</title>
        <authorList>
            <person name="Stajich J.E."/>
            <person name="Macias A.M."/>
            <person name="Carter-House D."/>
            <person name="Lovett B."/>
            <person name="Kasson L.R."/>
            <person name="Berry K."/>
            <person name="Grigoriev I."/>
            <person name="Chang Y."/>
            <person name="Spatafora J."/>
            <person name="Kasson M.T."/>
        </authorList>
    </citation>
    <scope>NUCLEOTIDE SEQUENCE</scope>
    <source>
        <strain evidence="8">NRRL A-21654</strain>
    </source>
</reference>
<dbReference type="Proteomes" id="UP000605846">
    <property type="component" value="Unassembled WGS sequence"/>
</dbReference>
<evidence type="ECO:0000256" key="5">
    <source>
        <dbReference type="ARBA" id="ARBA00023242"/>
    </source>
</evidence>